<dbReference type="SUPFAM" id="SSF55060">
    <property type="entry name" value="GHMP Kinase, C-terminal domain"/>
    <property type="match status" value="1"/>
</dbReference>
<comment type="similarity">
    <text evidence="2 11">Belongs to the GHMP kinase family. Homoserine kinase subfamily.</text>
</comment>
<dbReference type="PIRSF" id="PIRSF000676">
    <property type="entry name" value="Homoser_kin"/>
    <property type="match status" value="1"/>
</dbReference>
<comment type="catalytic activity">
    <reaction evidence="11">
        <text>L-homoserine + ATP = O-phospho-L-homoserine + ADP + H(+)</text>
        <dbReference type="Rhea" id="RHEA:13985"/>
        <dbReference type="ChEBI" id="CHEBI:15378"/>
        <dbReference type="ChEBI" id="CHEBI:30616"/>
        <dbReference type="ChEBI" id="CHEBI:57476"/>
        <dbReference type="ChEBI" id="CHEBI:57590"/>
        <dbReference type="ChEBI" id="CHEBI:456216"/>
        <dbReference type="EC" id="2.7.1.39"/>
    </reaction>
</comment>
<evidence type="ECO:0000256" key="2">
    <source>
        <dbReference type="ARBA" id="ARBA00007370"/>
    </source>
</evidence>
<evidence type="ECO:0000256" key="6">
    <source>
        <dbReference type="ARBA" id="ARBA00022679"/>
    </source>
</evidence>
<accession>A8MAS3</accession>
<dbReference type="eggNOG" id="arCOG01027">
    <property type="taxonomic scope" value="Archaea"/>
</dbReference>
<evidence type="ECO:0000256" key="11">
    <source>
        <dbReference type="HAMAP-Rule" id="MF_00384"/>
    </source>
</evidence>
<dbReference type="Pfam" id="PF00288">
    <property type="entry name" value="GHMP_kinases_N"/>
    <property type="match status" value="1"/>
</dbReference>
<dbReference type="UniPathway" id="UPA00050">
    <property type="reaction ID" value="UER00064"/>
</dbReference>
<dbReference type="PRINTS" id="PR00958">
    <property type="entry name" value="HOMSERKINASE"/>
</dbReference>
<keyword evidence="11" id="KW-0963">Cytoplasm</keyword>
<dbReference type="SUPFAM" id="SSF54211">
    <property type="entry name" value="Ribosomal protein S5 domain 2-like"/>
    <property type="match status" value="1"/>
</dbReference>
<dbReference type="Pfam" id="PF08544">
    <property type="entry name" value="GHMP_kinases_C"/>
    <property type="match status" value="1"/>
</dbReference>
<dbReference type="Proteomes" id="UP000001137">
    <property type="component" value="Chromosome"/>
</dbReference>
<dbReference type="Gene3D" id="3.30.230.10">
    <property type="match status" value="1"/>
</dbReference>
<dbReference type="NCBIfam" id="TIGR00191">
    <property type="entry name" value="thrB"/>
    <property type="match status" value="1"/>
</dbReference>
<feature type="domain" description="GHMP kinase N-terminal" evidence="12">
    <location>
        <begin position="73"/>
        <end position="151"/>
    </location>
</feature>
<comment type="subcellular location">
    <subcellularLocation>
        <location evidence="11">Cytoplasm</location>
    </subcellularLocation>
</comment>
<dbReference type="GO" id="GO:0005524">
    <property type="term" value="F:ATP binding"/>
    <property type="evidence" value="ECO:0007669"/>
    <property type="project" value="UniProtKB-UniRule"/>
</dbReference>
<proteinExistence type="inferred from homology"/>
<keyword evidence="10 11" id="KW-0067">ATP-binding</keyword>
<keyword evidence="6 11" id="KW-0808">Transferase</keyword>
<dbReference type="KEGG" id="cma:Cmaq_0261"/>
<dbReference type="PANTHER" id="PTHR20861">
    <property type="entry name" value="HOMOSERINE/4-DIPHOSPHOCYTIDYL-2-C-METHYL-D-ERYTHRITOL KINASE"/>
    <property type="match status" value="1"/>
</dbReference>
<sequence>MGTEELIIEAPASIANLGPAFDVAALAINPPSDIVKVKVTDGDGVFIRNSGEYASSLPSEGNGNSAYLVATRAIELAGLRRRIEIEVIKRIKPASGLGSSGATSAAVAYALNKLLNLSLSEWDLVELASYGELASAGVRHMDNVAASLLGGLVLVNPVIRRVIRVNFPELSIVVVIEGSKPNTGFMRSILPKAYELSDVVANMANVAQLVASVLMNDLDLFSRVITNDRVAMPYRVKAYEHWGVVKSVLENHGALGVILSGAGPSIAAFFKEKPQVNEIKTELMSAGLSPVVILTKPSNEGAREINHY</sequence>
<evidence type="ECO:0000256" key="5">
    <source>
        <dbReference type="ARBA" id="ARBA00022605"/>
    </source>
</evidence>
<reference evidence="14 15" key="1">
    <citation type="submission" date="2007-10" db="EMBL/GenBank/DDBJ databases">
        <title>Complete sequence of Caldivirga maquilingensis IC-167.</title>
        <authorList>
            <consortium name="US DOE Joint Genome Institute"/>
            <person name="Copeland A."/>
            <person name="Lucas S."/>
            <person name="Lapidus A."/>
            <person name="Barry K."/>
            <person name="Glavina del Rio T."/>
            <person name="Dalin E."/>
            <person name="Tice H."/>
            <person name="Pitluck S."/>
            <person name="Saunders E."/>
            <person name="Brettin T."/>
            <person name="Bruce D."/>
            <person name="Detter J.C."/>
            <person name="Han C."/>
            <person name="Schmutz J."/>
            <person name="Larimer F."/>
            <person name="Land M."/>
            <person name="Hauser L."/>
            <person name="Kyrpides N."/>
            <person name="Ivanova N."/>
            <person name="Biddle J.F."/>
            <person name="Zhang Z."/>
            <person name="Fitz-Gibbon S.T."/>
            <person name="Lowe T.M."/>
            <person name="Saltikov C."/>
            <person name="House C.H."/>
            <person name="Richardson P."/>
        </authorList>
    </citation>
    <scope>NUCLEOTIDE SEQUENCE [LARGE SCALE GENOMIC DNA]</scope>
    <source>
        <strain evidence="15">ATCC 700844 / DSM 13496 / JCM 10307 / IC-167</strain>
    </source>
</reference>
<gene>
    <name evidence="11" type="primary">thrB</name>
    <name evidence="14" type="ordered locus">Cmaq_0261</name>
</gene>
<evidence type="ECO:0000256" key="7">
    <source>
        <dbReference type="ARBA" id="ARBA00022697"/>
    </source>
</evidence>
<dbReference type="AlphaFoldDB" id="A8MAS3"/>
<dbReference type="GeneID" id="5709752"/>
<comment type="pathway">
    <text evidence="1 11">Amino-acid biosynthesis; L-threonine biosynthesis; L-threonine from L-aspartate: step 4/5.</text>
</comment>
<dbReference type="EC" id="2.7.1.39" evidence="3 11"/>
<dbReference type="InterPro" id="IPR006203">
    <property type="entry name" value="GHMP_knse_ATP-bd_CS"/>
</dbReference>
<keyword evidence="7 11" id="KW-0791">Threonine biosynthesis</keyword>
<dbReference type="InterPro" id="IPR014721">
    <property type="entry name" value="Ribsml_uS5_D2-typ_fold_subgr"/>
</dbReference>
<evidence type="ECO:0000259" key="12">
    <source>
        <dbReference type="Pfam" id="PF00288"/>
    </source>
</evidence>
<evidence type="ECO:0000256" key="1">
    <source>
        <dbReference type="ARBA" id="ARBA00005015"/>
    </source>
</evidence>
<evidence type="ECO:0000256" key="10">
    <source>
        <dbReference type="ARBA" id="ARBA00022840"/>
    </source>
</evidence>
<dbReference type="RefSeq" id="WP_012185329.1">
    <property type="nucleotide sequence ID" value="NC_009954.1"/>
</dbReference>
<evidence type="ECO:0000256" key="8">
    <source>
        <dbReference type="ARBA" id="ARBA00022741"/>
    </source>
</evidence>
<dbReference type="HAMAP" id="MF_00384">
    <property type="entry name" value="Homoser_kinase"/>
    <property type="match status" value="1"/>
</dbReference>
<dbReference type="GO" id="GO:0009088">
    <property type="term" value="P:threonine biosynthetic process"/>
    <property type="evidence" value="ECO:0007669"/>
    <property type="project" value="UniProtKB-UniRule"/>
</dbReference>
<dbReference type="NCBIfam" id="NF002288">
    <property type="entry name" value="PRK01212.1-4"/>
    <property type="match status" value="1"/>
</dbReference>
<dbReference type="HOGENOM" id="CLU_041243_1_1_2"/>
<dbReference type="PANTHER" id="PTHR20861:SF1">
    <property type="entry name" value="HOMOSERINE KINASE"/>
    <property type="match status" value="1"/>
</dbReference>
<keyword evidence="5 11" id="KW-0028">Amino-acid biosynthesis</keyword>
<dbReference type="STRING" id="397948.Cmaq_0261"/>
<name>A8MAS3_CALMQ</name>
<dbReference type="Gene3D" id="3.30.70.890">
    <property type="entry name" value="GHMP kinase, C-terminal domain"/>
    <property type="match status" value="1"/>
</dbReference>
<dbReference type="GO" id="GO:0004413">
    <property type="term" value="F:homoserine kinase activity"/>
    <property type="evidence" value="ECO:0007669"/>
    <property type="project" value="UniProtKB-UniRule"/>
</dbReference>
<dbReference type="InterPro" id="IPR020568">
    <property type="entry name" value="Ribosomal_Su5_D2-typ_SF"/>
</dbReference>
<comment type="function">
    <text evidence="11">Catalyzes the ATP-dependent phosphorylation of L-homoserine to L-homoserine phosphate.</text>
</comment>
<evidence type="ECO:0000259" key="13">
    <source>
        <dbReference type="Pfam" id="PF08544"/>
    </source>
</evidence>
<dbReference type="OrthoDB" id="28273at2157"/>
<protein>
    <recommendedName>
        <fullName evidence="4 11">Homoserine kinase</fullName>
        <shortName evidence="11">HK</shortName>
        <shortName evidence="11">HSK</shortName>
        <ecNumber evidence="3 11">2.7.1.39</ecNumber>
    </recommendedName>
</protein>
<dbReference type="InterPro" id="IPR006204">
    <property type="entry name" value="GHMP_kinase_N_dom"/>
</dbReference>
<evidence type="ECO:0000256" key="4">
    <source>
        <dbReference type="ARBA" id="ARBA00017858"/>
    </source>
</evidence>
<keyword evidence="9 11" id="KW-0418">Kinase</keyword>
<dbReference type="InterPro" id="IPR013750">
    <property type="entry name" value="GHMP_kinase_C_dom"/>
</dbReference>
<dbReference type="InterPro" id="IPR036554">
    <property type="entry name" value="GHMP_kinase_C_sf"/>
</dbReference>
<evidence type="ECO:0000313" key="14">
    <source>
        <dbReference type="EMBL" id="ABW01109.1"/>
    </source>
</evidence>
<dbReference type="InterPro" id="IPR000870">
    <property type="entry name" value="Homoserine_kinase"/>
</dbReference>
<evidence type="ECO:0000256" key="3">
    <source>
        <dbReference type="ARBA" id="ARBA00012078"/>
    </source>
</evidence>
<feature type="binding site" evidence="11">
    <location>
        <begin position="92"/>
        <end position="102"/>
    </location>
    <ligand>
        <name>ATP</name>
        <dbReference type="ChEBI" id="CHEBI:30616"/>
    </ligand>
</feature>
<evidence type="ECO:0000313" key="15">
    <source>
        <dbReference type="Proteomes" id="UP000001137"/>
    </source>
</evidence>
<dbReference type="EMBL" id="CP000852">
    <property type="protein sequence ID" value="ABW01109.1"/>
    <property type="molecule type" value="Genomic_DNA"/>
</dbReference>
<keyword evidence="8 11" id="KW-0547">Nucleotide-binding</keyword>
<evidence type="ECO:0000256" key="9">
    <source>
        <dbReference type="ARBA" id="ARBA00022777"/>
    </source>
</evidence>
<dbReference type="GO" id="GO:0005737">
    <property type="term" value="C:cytoplasm"/>
    <property type="evidence" value="ECO:0007669"/>
    <property type="project" value="UniProtKB-SubCell"/>
</dbReference>
<feature type="domain" description="GHMP kinase C-terminal" evidence="13">
    <location>
        <begin position="216"/>
        <end position="283"/>
    </location>
</feature>
<keyword evidence="15" id="KW-1185">Reference proteome</keyword>
<organism evidence="14 15">
    <name type="scientific">Caldivirga maquilingensis (strain ATCC 700844 / DSM 13496 / JCM 10307 / IC-167)</name>
    <dbReference type="NCBI Taxonomy" id="397948"/>
    <lineage>
        <taxon>Archaea</taxon>
        <taxon>Thermoproteota</taxon>
        <taxon>Thermoprotei</taxon>
        <taxon>Thermoproteales</taxon>
        <taxon>Thermoproteaceae</taxon>
        <taxon>Caldivirga</taxon>
    </lineage>
</organism>
<dbReference type="PROSITE" id="PS00627">
    <property type="entry name" value="GHMP_KINASES_ATP"/>
    <property type="match status" value="1"/>
</dbReference>